<name>A0A7S3K0R8_9STRA</name>
<dbReference type="Gene3D" id="3.90.550.10">
    <property type="entry name" value="Spore Coat Polysaccharide Biosynthesis Protein SpsA, Chain A"/>
    <property type="match status" value="1"/>
</dbReference>
<dbReference type="EMBL" id="HBIJ01017615">
    <property type="protein sequence ID" value="CAE0370897.1"/>
    <property type="molecule type" value="Transcribed_RNA"/>
</dbReference>
<dbReference type="InterPro" id="IPR029044">
    <property type="entry name" value="Nucleotide-diphossugar_trans"/>
</dbReference>
<evidence type="ECO:0000313" key="2">
    <source>
        <dbReference type="EMBL" id="CAE0370897.1"/>
    </source>
</evidence>
<accession>A0A7S3K0R8</accession>
<organism evidence="2">
    <name type="scientific">Aureoumbra lagunensis</name>
    <dbReference type="NCBI Taxonomy" id="44058"/>
    <lineage>
        <taxon>Eukaryota</taxon>
        <taxon>Sar</taxon>
        <taxon>Stramenopiles</taxon>
        <taxon>Ochrophyta</taxon>
        <taxon>Pelagophyceae</taxon>
        <taxon>Pelagomonadales</taxon>
        <taxon>Aureoumbra</taxon>
    </lineage>
</organism>
<dbReference type="PANTHER" id="PTHR43083:SF6">
    <property type="entry name" value="MANNAN POLYMERASE COMPLEXES SUBUNIT MNN9"/>
    <property type="match status" value="1"/>
</dbReference>
<proteinExistence type="inferred from homology"/>
<dbReference type="InterPro" id="IPR052086">
    <property type="entry name" value="Mannan_Polymerase_Subunit"/>
</dbReference>
<dbReference type="Pfam" id="PF03452">
    <property type="entry name" value="Anp1"/>
    <property type="match status" value="1"/>
</dbReference>
<dbReference type="PANTHER" id="PTHR43083">
    <property type="entry name" value="MANNAN POLYMERASE II"/>
    <property type="match status" value="1"/>
</dbReference>
<reference evidence="2" key="1">
    <citation type="submission" date="2021-01" db="EMBL/GenBank/DDBJ databases">
        <authorList>
            <person name="Corre E."/>
            <person name="Pelletier E."/>
            <person name="Niang G."/>
            <person name="Scheremetjew M."/>
            <person name="Finn R."/>
            <person name="Kale V."/>
            <person name="Holt S."/>
            <person name="Cochrane G."/>
            <person name="Meng A."/>
            <person name="Brown T."/>
            <person name="Cohen L."/>
        </authorList>
    </citation>
    <scope>NUCLEOTIDE SEQUENCE</scope>
    <source>
        <strain evidence="2">CCMP1510</strain>
    </source>
</reference>
<gene>
    <name evidence="2" type="ORF">ALAG00032_LOCUS11677</name>
</gene>
<sequence>MIEKKRWFLSGLFIGFTLILAMTRSNGHVKARIRRTQEDATDETVMILVPIRETNARRHSRLVDMILEFTWPSRKQLHSAMLCDAFSMKIVEIGNARLRSAGLASVRYFREPEDLNHLNPRASAPTRHGLGAQRMRRAAIAIARNYLAFVALGGEEYQKIKWVLWLDSDLWFIPPTLISDLRSSKVDLVVPVCYCKPGTCGSSNPFVIYDRNSWRDTKEAHALLRHLERSGTISDDVIVVRGYEDPYIPEYILIQRSLALKHKPLYLDDLNHSITAKHNGTLVELDGIGATAILLRADLHRRGLIFPAFAVNHTIESEGMAQIARRMGVIPYGRTDISIYHA</sequence>
<evidence type="ECO:0000256" key="1">
    <source>
        <dbReference type="ARBA" id="ARBA00037964"/>
    </source>
</evidence>
<dbReference type="AlphaFoldDB" id="A0A7S3K0R8"/>
<protein>
    <submittedName>
        <fullName evidence="2">Uncharacterized protein</fullName>
    </submittedName>
</protein>
<comment type="similarity">
    <text evidence="1">Belongs to the ANP1/MMN9/VAN1 family.</text>
</comment>